<protein>
    <submittedName>
        <fullName evidence="1">Uncharacterized protein</fullName>
    </submittedName>
</protein>
<evidence type="ECO:0000313" key="1">
    <source>
        <dbReference type="EMBL" id="KAG5633474.1"/>
    </source>
</evidence>
<organism evidence="1 2">
    <name type="scientific">Sphagnurus paluster</name>
    <dbReference type="NCBI Taxonomy" id="117069"/>
    <lineage>
        <taxon>Eukaryota</taxon>
        <taxon>Fungi</taxon>
        <taxon>Dikarya</taxon>
        <taxon>Basidiomycota</taxon>
        <taxon>Agaricomycotina</taxon>
        <taxon>Agaricomycetes</taxon>
        <taxon>Agaricomycetidae</taxon>
        <taxon>Agaricales</taxon>
        <taxon>Tricholomatineae</taxon>
        <taxon>Lyophyllaceae</taxon>
        <taxon>Sphagnurus</taxon>
    </lineage>
</organism>
<keyword evidence="2" id="KW-1185">Reference proteome</keyword>
<dbReference type="EMBL" id="JABCKI010007721">
    <property type="protein sequence ID" value="KAG5633474.1"/>
    <property type="molecule type" value="Genomic_DNA"/>
</dbReference>
<reference evidence="1" key="1">
    <citation type="submission" date="2021-02" db="EMBL/GenBank/DDBJ databases">
        <authorList>
            <person name="Nieuwenhuis M."/>
            <person name="Van De Peppel L.J.J."/>
        </authorList>
    </citation>
    <scope>NUCLEOTIDE SEQUENCE</scope>
    <source>
        <strain evidence="1">D49</strain>
    </source>
</reference>
<gene>
    <name evidence="1" type="ORF">H0H81_007542</name>
</gene>
<proteinExistence type="predicted"/>
<dbReference type="AlphaFoldDB" id="A0A9P7FL10"/>
<accession>A0A9P7FL10</accession>
<dbReference type="OrthoDB" id="3071163at2759"/>
<reference evidence="1" key="2">
    <citation type="submission" date="2021-10" db="EMBL/GenBank/DDBJ databases">
        <title>Phylogenomics reveals ancestral predisposition of the termite-cultivated fungus Termitomyces towards a domesticated lifestyle.</title>
        <authorList>
            <person name="Auxier B."/>
            <person name="Grum-Grzhimaylo A."/>
            <person name="Cardenas M.E."/>
            <person name="Lodge J.D."/>
            <person name="Laessoe T."/>
            <person name="Pedersen O."/>
            <person name="Smith M.E."/>
            <person name="Kuyper T.W."/>
            <person name="Franco-Molano E.A."/>
            <person name="Baroni T.J."/>
            <person name="Aanen D.K."/>
        </authorList>
    </citation>
    <scope>NUCLEOTIDE SEQUENCE</scope>
    <source>
        <strain evidence="1">D49</strain>
    </source>
</reference>
<name>A0A9P7FL10_9AGAR</name>
<sequence>MPERTRFGRDGEEMGAGEMMAYARSVGSNDIFVTGRKENGNYVRINLERDRIIPNRIIMSVDIDSVIWVTRFPRFAKWLNIYMQPVIRKYAPIKKHNHVYIDVIYPPEEGKPNSTDVHARFKLSQVPHLFLGKVSEGNATANLYMHFPRMIHKHPHIRRFSNMVPWDLQGTLWEEVIIPAMRHVATPAELPYIGFNREELAFKAREKGEKRAEASYPFKPAQLTKFFEEINTIVSLIPWHCD</sequence>
<comment type="caution">
    <text evidence="1">The sequence shown here is derived from an EMBL/GenBank/DDBJ whole genome shotgun (WGS) entry which is preliminary data.</text>
</comment>
<dbReference type="Proteomes" id="UP000717328">
    <property type="component" value="Unassembled WGS sequence"/>
</dbReference>
<evidence type="ECO:0000313" key="2">
    <source>
        <dbReference type="Proteomes" id="UP000717328"/>
    </source>
</evidence>